<dbReference type="EMBL" id="AP014648">
    <property type="protein sequence ID" value="BAQ16722.1"/>
    <property type="molecule type" value="Genomic_DNA"/>
</dbReference>
<dbReference type="KEGG" id="mcg:GL4_1264"/>
<accession>A0A0A8K2H8</accession>
<keyword evidence="4" id="KW-1185">Reference proteome</keyword>
<proteinExistence type="predicted"/>
<dbReference type="SUPFAM" id="SSF63829">
    <property type="entry name" value="Calcium-dependent phosphotriesterase"/>
    <property type="match status" value="1"/>
</dbReference>
<evidence type="ECO:0000313" key="3">
    <source>
        <dbReference type="EMBL" id="BAQ16722.1"/>
    </source>
</evidence>
<dbReference type="AlphaFoldDB" id="A0A0A8K2H8"/>
<feature type="domain" description="Conserved hypothetical protein CHP03032" evidence="2">
    <location>
        <begin position="117"/>
        <end position="430"/>
    </location>
</feature>
<gene>
    <name evidence="3" type="ORF">GL4_1264</name>
</gene>
<dbReference type="NCBIfam" id="TIGR03032">
    <property type="entry name" value="TIGR03032 family protein"/>
    <property type="match status" value="1"/>
</dbReference>
<feature type="region of interest" description="Disordered" evidence="1">
    <location>
        <begin position="23"/>
        <end position="42"/>
    </location>
</feature>
<name>A0A0A8K2H8_9HYPH</name>
<sequence>MKAPAQPHARAPWIALVPMSCARPPPRSKRRAAGAETAVQPQMRRPVGASPIWGMPRAQAPVSVAVHARNRPAAGEWEKMARRADVDNSVGQGLAYTGAGGEHTVQAKKFELTTSRQFESWLAEHRINIAFTTYQVGRLFFVGLSPKGNLSVFNRTLERCMGLAYADGALWVASLCQILKFVDVAAERALEAGYDSLFVPQVSYYTGDIDAHDLAVGPDGRPIFANTLFSCLSTVSEDHSFRAVWTPPFIDRLAAEDRCHLNGVACEDGNPRYATAVAATNVADGWRDHRGDGGIVLDCQSSEIIARGGSMPHSPRLHNGKLYVLDSGSGYFGQLEPDDGHFEAIAFCPGFLRGLDFIGNFAVVGLSKPRGNKTFSGLPLDENLTKHAVDARCGLYVVDLTSGDIVHWIVLEGLVGELFDVAILPDRTNTAAIGFKSDEIRRVISIGD</sequence>
<organism evidence="3 4">
    <name type="scientific">Methyloceanibacter caenitepidi</name>
    <dbReference type="NCBI Taxonomy" id="1384459"/>
    <lineage>
        <taxon>Bacteria</taxon>
        <taxon>Pseudomonadati</taxon>
        <taxon>Pseudomonadota</taxon>
        <taxon>Alphaproteobacteria</taxon>
        <taxon>Hyphomicrobiales</taxon>
        <taxon>Hyphomicrobiaceae</taxon>
        <taxon>Methyloceanibacter</taxon>
    </lineage>
</organism>
<dbReference type="HOGENOM" id="CLU_024442_0_0_5"/>
<dbReference type="InterPro" id="IPR017481">
    <property type="entry name" value="CHP03032"/>
</dbReference>
<dbReference type="Pfam" id="PF16261">
    <property type="entry name" value="DUF4915"/>
    <property type="match status" value="1"/>
</dbReference>
<evidence type="ECO:0000313" key="4">
    <source>
        <dbReference type="Proteomes" id="UP000031643"/>
    </source>
</evidence>
<protein>
    <recommendedName>
        <fullName evidence="2">Conserved hypothetical protein CHP03032 domain-containing protein</fullName>
    </recommendedName>
</protein>
<reference evidence="3 4" key="1">
    <citation type="submission" date="2014-09" db="EMBL/GenBank/DDBJ databases">
        <title>Genome sequencing of Methyloceanibacter caenitepidi Gela4.</title>
        <authorList>
            <person name="Takeuchi M."/>
            <person name="Susumu S."/>
            <person name="Kamagata Y."/>
            <person name="Oshima K."/>
            <person name="Hattori M."/>
            <person name="Iwasaki W."/>
        </authorList>
    </citation>
    <scope>NUCLEOTIDE SEQUENCE [LARGE SCALE GENOMIC DNA]</scope>
    <source>
        <strain evidence="3 4">Gela4</strain>
    </source>
</reference>
<evidence type="ECO:0000259" key="2">
    <source>
        <dbReference type="Pfam" id="PF16261"/>
    </source>
</evidence>
<dbReference type="STRING" id="1384459.GL4_1264"/>
<dbReference type="Proteomes" id="UP000031643">
    <property type="component" value="Chromosome"/>
</dbReference>
<evidence type="ECO:0000256" key="1">
    <source>
        <dbReference type="SAM" id="MobiDB-lite"/>
    </source>
</evidence>